<dbReference type="AlphaFoldDB" id="A0AAV2TWQ0"/>
<accession>A0AAV2TWQ0</accession>
<evidence type="ECO:0000313" key="2">
    <source>
        <dbReference type="EMBL" id="CAL5141610.1"/>
    </source>
</evidence>
<protein>
    <submittedName>
        <fullName evidence="2">Uncharacterized protein</fullName>
    </submittedName>
</protein>
<dbReference type="EMBL" id="CAXLJL010000911">
    <property type="protein sequence ID" value="CAL5141610.1"/>
    <property type="molecule type" value="Genomic_DNA"/>
</dbReference>
<dbReference type="Proteomes" id="UP001497525">
    <property type="component" value="Unassembled WGS sequence"/>
</dbReference>
<reference evidence="2" key="1">
    <citation type="submission" date="2024-06" db="EMBL/GenBank/DDBJ databases">
        <authorList>
            <person name="Liu X."/>
            <person name="Lenzi L."/>
            <person name="Haldenby T S."/>
            <person name="Uol C."/>
        </authorList>
    </citation>
    <scope>NUCLEOTIDE SEQUENCE</scope>
</reference>
<organism evidence="2 3">
    <name type="scientific">Calicophoron daubneyi</name>
    <name type="common">Rumen fluke</name>
    <name type="synonym">Paramphistomum daubneyi</name>
    <dbReference type="NCBI Taxonomy" id="300641"/>
    <lineage>
        <taxon>Eukaryota</taxon>
        <taxon>Metazoa</taxon>
        <taxon>Spiralia</taxon>
        <taxon>Lophotrochozoa</taxon>
        <taxon>Platyhelminthes</taxon>
        <taxon>Trematoda</taxon>
        <taxon>Digenea</taxon>
        <taxon>Plagiorchiida</taxon>
        <taxon>Pronocephalata</taxon>
        <taxon>Paramphistomoidea</taxon>
        <taxon>Paramphistomidae</taxon>
        <taxon>Calicophoron</taxon>
    </lineage>
</organism>
<proteinExistence type="predicted"/>
<gene>
    <name evidence="2" type="ORF">CDAUBV1_LOCUS16890</name>
</gene>
<keyword evidence="1" id="KW-0732">Signal</keyword>
<sequence length="181" mass="20007">MVWFTTVAVLVQLSLRIASVFAQSSSDSCSSKPLVSVEGYGQLYNRTNLLKLTDQTYDTRSNLYIRLNASACSNAKRALETQASVGYAWCTCTFVFGQGSRHSIKLGLDEQKLERSNYNYVSESFMKLVKDILSASTYTSQYPLYLRTFDTIQTHGGSHRNVAGGIIMFGLLVAAVGRINA</sequence>
<feature type="signal peptide" evidence="1">
    <location>
        <begin position="1"/>
        <end position="22"/>
    </location>
</feature>
<evidence type="ECO:0000313" key="3">
    <source>
        <dbReference type="Proteomes" id="UP001497525"/>
    </source>
</evidence>
<comment type="caution">
    <text evidence="2">The sequence shown here is derived from an EMBL/GenBank/DDBJ whole genome shotgun (WGS) entry which is preliminary data.</text>
</comment>
<name>A0AAV2TWQ0_CALDB</name>
<evidence type="ECO:0000256" key="1">
    <source>
        <dbReference type="SAM" id="SignalP"/>
    </source>
</evidence>
<feature type="chain" id="PRO_5043640575" evidence="1">
    <location>
        <begin position="23"/>
        <end position="181"/>
    </location>
</feature>